<name>A0A6N2W5Q9_CITAM</name>
<proteinExistence type="predicted"/>
<organism evidence="1">
    <name type="scientific">Citrobacter amalonaticus</name>
    <dbReference type="NCBI Taxonomy" id="35703"/>
    <lineage>
        <taxon>Bacteria</taxon>
        <taxon>Pseudomonadati</taxon>
        <taxon>Pseudomonadota</taxon>
        <taxon>Gammaproteobacteria</taxon>
        <taxon>Enterobacterales</taxon>
        <taxon>Enterobacteriaceae</taxon>
        <taxon>Citrobacter</taxon>
    </lineage>
</organism>
<accession>A0A6N2W5Q9</accession>
<dbReference type="RefSeq" id="WP_156595478.1">
    <property type="nucleotide sequence ID" value="NZ_CACRTI010000004.1"/>
</dbReference>
<gene>
    <name evidence="1" type="ORF">CALFYP1_04294</name>
</gene>
<reference evidence="1" key="1">
    <citation type="submission" date="2019-11" db="EMBL/GenBank/DDBJ databases">
        <authorList>
            <person name="Feng L."/>
        </authorList>
    </citation>
    <scope>NUCLEOTIDE SEQUENCE</scope>
    <source>
        <strain evidence="1">CAmalonaticusLFYP1</strain>
    </source>
</reference>
<dbReference type="AlphaFoldDB" id="A0A6N2W5Q9"/>
<protein>
    <submittedName>
        <fullName evidence="1">Uncharacterized protein</fullName>
    </submittedName>
</protein>
<dbReference type="EMBL" id="CACRTI010000004">
    <property type="protein sequence ID" value="VYT37600.1"/>
    <property type="molecule type" value="Genomic_DNA"/>
</dbReference>
<evidence type="ECO:0000313" key="1">
    <source>
        <dbReference type="EMBL" id="VYT37600.1"/>
    </source>
</evidence>
<sequence length="61" mass="7147">MSEPKFPELPVDVQVALINAATNLACEKIKALGRNYNDNRDWFQKEYQKICDTLYKENRGR</sequence>